<dbReference type="Proteomes" id="UP000179807">
    <property type="component" value="Unassembled WGS sequence"/>
</dbReference>
<gene>
    <name evidence="14" type="ORF">TRFO_18740</name>
</gene>
<sequence>MNLKGFVEEKVLGEGSYGHVFKARRESDGNTYAVKVVDLSKLSRREIEDSVNEIRLMASFTSPFLIRFYEAFCDQKRLCIVTEYAQLGDLSNLIERRKRKHRPFPEMTIWRFLLQLLEGLKVLHSTGVVHRDLKSANVLLSAPDLIKIGDLGISTVLRQTQLARTQIGTPLYLAPEVWRRRPYDQKCDMWSLGVLLYEMMTFSFPFNGRNTDELVNRICCGRYSTPTNYSADLSSILRRLLQVNPAQRPSVNELLDLKCVKDKMNLIIPYLNKEVISHIKEPHLLSTIKVPLNMRNVNLPGSMYGKQPEVVKPIAQRMHMKKNIPMNPRDLAHVSTPDMKIIADQDWWSPNKLDTAPNSPIRNSDKAPNFKSLDALVKEGNAPEQRLLFEPQNPAEQRPLYRPHLPQQQQPVQQQQVQPLQQMQQQIQQHQRLYQQQQQQQQLAMQQQLQKQQEQKILHQQQQQARIQQYQQQQARYNNYNNGNNIINNNNRNQNDVDLNPVVPPYPGFRRRPGLNPYQQSDDNQRPAFMQPRIPQLPINNAEYQPVYYDKTPRRDVKLPTGKDPRWNFNPMNKQQQPPVKQPVLVNNIINQPSEWNDQPRRHPPVAINPRFRKIGIR</sequence>
<comment type="caution">
    <text evidence="14">The sequence shown here is derived from an EMBL/GenBank/DDBJ whole genome shotgun (WGS) entry which is preliminary data.</text>
</comment>
<dbReference type="PROSITE" id="PS00108">
    <property type="entry name" value="PROTEIN_KINASE_ST"/>
    <property type="match status" value="1"/>
</dbReference>
<dbReference type="AlphaFoldDB" id="A0A1J4KPN8"/>
<dbReference type="PANTHER" id="PTHR44899">
    <property type="entry name" value="CAMK FAMILY PROTEIN KINASE"/>
    <property type="match status" value="1"/>
</dbReference>
<keyword evidence="11" id="KW-0175">Coiled coil</keyword>
<accession>A0A1J4KPN8</accession>
<keyword evidence="7 10" id="KW-0067">ATP-binding</keyword>
<evidence type="ECO:0000256" key="1">
    <source>
        <dbReference type="ARBA" id="ARBA00010886"/>
    </source>
</evidence>
<dbReference type="InterPro" id="IPR017441">
    <property type="entry name" value="Protein_kinase_ATP_BS"/>
</dbReference>
<evidence type="ECO:0000256" key="6">
    <source>
        <dbReference type="ARBA" id="ARBA00022777"/>
    </source>
</evidence>
<feature type="binding site" evidence="10">
    <location>
        <position position="35"/>
    </location>
    <ligand>
        <name>ATP</name>
        <dbReference type="ChEBI" id="CHEBI:30616"/>
    </ligand>
</feature>
<dbReference type="FunFam" id="1.10.510.10:FF:000535">
    <property type="entry name" value="Serine/threonine-protein kinase a"/>
    <property type="match status" value="1"/>
</dbReference>
<dbReference type="InterPro" id="IPR051131">
    <property type="entry name" value="NEK_Ser/Thr_kinase_NIMA"/>
</dbReference>
<dbReference type="GeneID" id="94835061"/>
<evidence type="ECO:0000256" key="3">
    <source>
        <dbReference type="ARBA" id="ARBA00022527"/>
    </source>
</evidence>
<comment type="catalytic activity">
    <reaction evidence="9">
        <text>L-seryl-[protein] + ATP = O-phospho-L-seryl-[protein] + ADP + H(+)</text>
        <dbReference type="Rhea" id="RHEA:17989"/>
        <dbReference type="Rhea" id="RHEA-COMP:9863"/>
        <dbReference type="Rhea" id="RHEA-COMP:11604"/>
        <dbReference type="ChEBI" id="CHEBI:15378"/>
        <dbReference type="ChEBI" id="CHEBI:29999"/>
        <dbReference type="ChEBI" id="CHEBI:30616"/>
        <dbReference type="ChEBI" id="CHEBI:83421"/>
        <dbReference type="ChEBI" id="CHEBI:456216"/>
        <dbReference type="EC" id="2.7.11.1"/>
    </reaction>
</comment>
<feature type="compositionally biased region" description="Basic and acidic residues" evidence="12">
    <location>
        <begin position="554"/>
        <end position="566"/>
    </location>
</feature>
<keyword evidence="15" id="KW-1185">Reference proteome</keyword>
<keyword evidence="3" id="KW-0723">Serine/threonine-protein kinase</keyword>
<dbReference type="GO" id="GO:0004674">
    <property type="term" value="F:protein serine/threonine kinase activity"/>
    <property type="evidence" value="ECO:0007669"/>
    <property type="project" value="UniProtKB-KW"/>
</dbReference>
<dbReference type="PANTHER" id="PTHR44899:SF6">
    <property type="entry name" value="SERINE_THREONINE PROTEIN KINASE"/>
    <property type="match status" value="1"/>
</dbReference>
<evidence type="ECO:0000256" key="2">
    <source>
        <dbReference type="ARBA" id="ARBA00012513"/>
    </source>
</evidence>
<proteinExistence type="inferred from homology"/>
<evidence type="ECO:0000313" key="14">
    <source>
        <dbReference type="EMBL" id="OHT11756.1"/>
    </source>
</evidence>
<feature type="domain" description="Protein kinase" evidence="13">
    <location>
        <begin position="6"/>
        <end position="271"/>
    </location>
</feature>
<dbReference type="EMBL" id="MLAK01000580">
    <property type="protein sequence ID" value="OHT11756.1"/>
    <property type="molecule type" value="Genomic_DNA"/>
</dbReference>
<dbReference type="InterPro" id="IPR011009">
    <property type="entry name" value="Kinase-like_dom_sf"/>
</dbReference>
<organism evidence="14 15">
    <name type="scientific">Tritrichomonas foetus</name>
    <dbReference type="NCBI Taxonomy" id="1144522"/>
    <lineage>
        <taxon>Eukaryota</taxon>
        <taxon>Metamonada</taxon>
        <taxon>Parabasalia</taxon>
        <taxon>Tritrichomonadida</taxon>
        <taxon>Tritrichomonadidae</taxon>
        <taxon>Tritrichomonas</taxon>
    </lineage>
</organism>
<reference evidence="14" key="1">
    <citation type="submission" date="2016-10" db="EMBL/GenBank/DDBJ databases">
        <authorList>
            <person name="Benchimol M."/>
            <person name="Almeida L.G."/>
            <person name="Vasconcelos A.T."/>
            <person name="Perreira-Neves A."/>
            <person name="Rosa I.A."/>
            <person name="Tasca T."/>
            <person name="Bogo M.R."/>
            <person name="de Souza W."/>
        </authorList>
    </citation>
    <scope>NUCLEOTIDE SEQUENCE [LARGE SCALE GENOMIC DNA]</scope>
    <source>
        <strain evidence="14">K</strain>
    </source>
</reference>
<dbReference type="InterPro" id="IPR008271">
    <property type="entry name" value="Ser/Thr_kinase_AS"/>
</dbReference>
<evidence type="ECO:0000259" key="13">
    <source>
        <dbReference type="PROSITE" id="PS50011"/>
    </source>
</evidence>
<dbReference type="Pfam" id="PF00069">
    <property type="entry name" value="Pkinase"/>
    <property type="match status" value="1"/>
</dbReference>
<evidence type="ECO:0000256" key="7">
    <source>
        <dbReference type="ARBA" id="ARBA00022840"/>
    </source>
</evidence>
<dbReference type="PROSITE" id="PS00107">
    <property type="entry name" value="PROTEIN_KINASE_ATP"/>
    <property type="match status" value="1"/>
</dbReference>
<evidence type="ECO:0000256" key="12">
    <source>
        <dbReference type="SAM" id="MobiDB-lite"/>
    </source>
</evidence>
<evidence type="ECO:0000313" key="15">
    <source>
        <dbReference type="Proteomes" id="UP000179807"/>
    </source>
</evidence>
<dbReference type="FunFam" id="3.30.200.20:FF:000097">
    <property type="entry name" value="Probable serine/threonine-protein kinase nek1"/>
    <property type="match status" value="1"/>
</dbReference>
<feature type="region of interest" description="Disordered" evidence="12">
    <location>
        <begin position="479"/>
        <end position="499"/>
    </location>
</feature>
<feature type="region of interest" description="Disordered" evidence="12">
    <location>
        <begin position="554"/>
        <end position="578"/>
    </location>
</feature>
<dbReference type="OrthoDB" id="248923at2759"/>
<dbReference type="VEuPathDB" id="TrichDB:TRFO_18740"/>
<dbReference type="PROSITE" id="PS50011">
    <property type="entry name" value="PROTEIN_KINASE_DOM"/>
    <property type="match status" value="1"/>
</dbReference>
<evidence type="ECO:0000256" key="11">
    <source>
        <dbReference type="SAM" id="Coils"/>
    </source>
</evidence>
<dbReference type="EC" id="2.7.11.1" evidence="2"/>
<feature type="compositionally biased region" description="Low complexity" evidence="12">
    <location>
        <begin position="479"/>
        <end position="494"/>
    </location>
</feature>
<dbReference type="SUPFAM" id="SSF56112">
    <property type="entry name" value="Protein kinase-like (PK-like)"/>
    <property type="match status" value="1"/>
</dbReference>
<name>A0A1J4KPN8_9EUKA</name>
<keyword evidence="4" id="KW-0808">Transferase</keyword>
<dbReference type="InterPro" id="IPR000719">
    <property type="entry name" value="Prot_kinase_dom"/>
</dbReference>
<evidence type="ECO:0000256" key="8">
    <source>
        <dbReference type="ARBA" id="ARBA00047899"/>
    </source>
</evidence>
<protein>
    <recommendedName>
        <fullName evidence="2">non-specific serine/threonine protein kinase</fullName>
        <ecNumber evidence="2">2.7.11.1</ecNumber>
    </recommendedName>
</protein>
<evidence type="ECO:0000256" key="10">
    <source>
        <dbReference type="PROSITE-ProRule" id="PRU10141"/>
    </source>
</evidence>
<evidence type="ECO:0000256" key="9">
    <source>
        <dbReference type="ARBA" id="ARBA00048679"/>
    </source>
</evidence>
<comment type="catalytic activity">
    <reaction evidence="8">
        <text>L-threonyl-[protein] + ATP = O-phospho-L-threonyl-[protein] + ADP + H(+)</text>
        <dbReference type="Rhea" id="RHEA:46608"/>
        <dbReference type="Rhea" id="RHEA-COMP:11060"/>
        <dbReference type="Rhea" id="RHEA-COMP:11605"/>
        <dbReference type="ChEBI" id="CHEBI:15378"/>
        <dbReference type="ChEBI" id="CHEBI:30013"/>
        <dbReference type="ChEBI" id="CHEBI:30616"/>
        <dbReference type="ChEBI" id="CHEBI:61977"/>
        <dbReference type="ChEBI" id="CHEBI:456216"/>
        <dbReference type="EC" id="2.7.11.1"/>
    </reaction>
</comment>
<evidence type="ECO:0000256" key="5">
    <source>
        <dbReference type="ARBA" id="ARBA00022741"/>
    </source>
</evidence>
<dbReference type="SMART" id="SM00220">
    <property type="entry name" value="S_TKc"/>
    <property type="match status" value="1"/>
</dbReference>
<dbReference type="GO" id="GO:0005524">
    <property type="term" value="F:ATP binding"/>
    <property type="evidence" value="ECO:0007669"/>
    <property type="project" value="UniProtKB-UniRule"/>
</dbReference>
<comment type="similarity">
    <text evidence="1">Belongs to the protein kinase superfamily. NEK Ser/Thr protein kinase family. NIMA subfamily.</text>
</comment>
<evidence type="ECO:0000256" key="4">
    <source>
        <dbReference type="ARBA" id="ARBA00022679"/>
    </source>
</evidence>
<dbReference type="Gene3D" id="1.10.510.10">
    <property type="entry name" value="Transferase(Phosphotransferase) domain 1"/>
    <property type="match status" value="1"/>
</dbReference>
<feature type="coiled-coil region" evidence="11">
    <location>
        <begin position="420"/>
        <end position="455"/>
    </location>
</feature>
<dbReference type="RefSeq" id="XP_068364892.1">
    <property type="nucleotide sequence ID" value="XM_068500357.1"/>
</dbReference>
<feature type="region of interest" description="Disordered" evidence="12">
    <location>
        <begin position="349"/>
        <end position="369"/>
    </location>
</feature>
<keyword evidence="5 10" id="KW-0547">Nucleotide-binding</keyword>
<keyword evidence="6 14" id="KW-0418">Kinase</keyword>